<feature type="compositionally biased region" description="Polar residues" evidence="1">
    <location>
        <begin position="149"/>
        <end position="158"/>
    </location>
</feature>
<evidence type="ECO:0000313" key="2">
    <source>
        <dbReference type="EMBL" id="GMN67231.1"/>
    </source>
</evidence>
<proteinExistence type="predicted"/>
<sequence>MNREVKSQYSQLEKIMTEHLDNMMNIMERLVPQQSTWAGGGSRGGDTVASEGVGFENGRDVNVMASGNKDVSIENDGGFENVRDGDVNIDNSELNVQVRDFRDSIDVGVDNYEGVGVENGEGVDVENDKDIHFQDGGGGAIENCENGGDNLNDTEMNV</sequence>
<dbReference type="AlphaFoldDB" id="A0AA88E7C3"/>
<dbReference type="EMBL" id="BTGU01000420">
    <property type="protein sequence ID" value="GMN67231.1"/>
    <property type="molecule type" value="Genomic_DNA"/>
</dbReference>
<feature type="region of interest" description="Disordered" evidence="1">
    <location>
        <begin position="135"/>
        <end position="158"/>
    </location>
</feature>
<accession>A0AA88E7C3</accession>
<gene>
    <name evidence="2" type="ORF">TIFTF001_036293</name>
</gene>
<organism evidence="2 3">
    <name type="scientific">Ficus carica</name>
    <name type="common">Common fig</name>
    <dbReference type="NCBI Taxonomy" id="3494"/>
    <lineage>
        <taxon>Eukaryota</taxon>
        <taxon>Viridiplantae</taxon>
        <taxon>Streptophyta</taxon>
        <taxon>Embryophyta</taxon>
        <taxon>Tracheophyta</taxon>
        <taxon>Spermatophyta</taxon>
        <taxon>Magnoliopsida</taxon>
        <taxon>eudicotyledons</taxon>
        <taxon>Gunneridae</taxon>
        <taxon>Pentapetalae</taxon>
        <taxon>rosids</taxon>
        <taxon>fabids</taxon>
        <taxon>Rosales</taxon>
        <taxon>Moraceae</taxon>
        <taxon>Ficeae</taxon>
        <taxon>Ficus</taxon>
    </lineage>
</organism>
<protein>
    <submittedName>
        <fullName evidence="2">Uncharacterized protein</fullName>
    </submittedName>
</protein>
<evidence type="ECO:0000256" key="1">
    <source>
        <dbReference type="SAM" id="MobiDB-lite"/>
    </source>
</evidence>
<evidence type="ECO:0000313" key="3">
    <source>
        <dbReference type="Proteomes" id="UP001187192"/>
    </source>
</evidence>
<reference evidence="2" key="1">
    <citation type="submission" date="2023-07" db="EMBL/GenBank/DDBJ databases">
        <title>draft genome sequence of fig (Ficus carica).</title>
        <authorList>
            <person name="Takahashi T."/>
            <person name="Nishimura K."/>
        </authorList>
    </citation>
    <scope>NUCLEOTIDE SEQUENCE</scope>
</reference>
<dbReference type="Proteomes" id="UP001187192">
    <property type="component" value="Unassembled WGS sequence"/>
</dbReference>
<keyword evidence="3" id="KW-1185">Reference proteome</keyword>
<comment type="caution">
    <text evidence="2">The sequence shown here is derived from an EMBL/GenBank/DDBJ whole genome shotgun (WGS) entry which is preliminary data.</text>
</comment>
<name>A0AA88E7C3_FICCA</name>